<protein>
    <submittedName>
        <fullName evidence="1">Uncharacterized protein</fullName>
    </submittedName>
</protein>
<evidence type="ECO:0000313" key="2">
    <source>
        <dbReference type="Proteomes" id="UP000467132"/>
    </source>
</evidence>
<keyword evidence="2" id="KW-1185">Reference proteome</keyword>
<accession>A0A845R1P5</accession>
<proteinExistence type="predicted"/>
<comment type="caution">
    <text evidence="1">The sequence shown here is derived from an EMBL/GenBank/DDBJ whole genome shotgun (WGS) entry which is preliminary data.</text>
</comment>
<organism evidence="1 2">
    <name type="scientific">Senegalia massiliensis</name>
    <dbReference type="NCBI Taxonomy" id="1720316"/>
    <lineage>
        <taxon>Bacteria</taxon>
        <taxon>Bacillati</taxon>
        <taxon>Bacillota</taxon>
        <taxon>Clostridia</taxon>
        <taxon>Eubacteriales</taxon>
        <taxon>Clostridiaceae</taxon>
        <taxon>Senegalia</taxon>
    </lineage>
</organism>
<dbReference type="Proteomes" id="UP000467132">
    <property type="component" value="Unassembled WGS sequence"/>
</dbReference>
<dbReference type="EMBL" id="QXXA01000013">
    <property type="protein sequence ID" value="NBI07646.1"/>
    <property type="molecule type" value="Genomic_DNA"/>
</dbReference>
<gene>
    <name evidence="1" type="ORF">D3Z33_12360</name>
</gene>
<dbReference type="OrthoDB" id="9112061at2"/>
<sequence>MDTLLNKDSDIIVTKSPFSSCENEKKNLVQVNRHCTLKYVEEMIIRGDISGIDFDILQSLYELEFATSRMITQHINLKGIEIPQTKIQNRIKVLRKHLLISSFYCSNGDKALNTKYHCIERWGCKLLNSREISTNNWKPFDSARPLSIMKRILARNQVLLTLQSKLDNIEEFNLNKSYRLPLMSNNLRPHLEIKLKNSTGEIETIFFEVSRLSDGGVEKTLERIKLYKEFINNFKPTPELIKPPQVVLVGEDDSHLFNLFKNILANKIKLDKSQILYTSDLRIITSDINRSLIRFNLIKDGDKLKSKIEELNYILFR</sequence>
<reference evidence="1 2" key="1">
    <citation type="submission" date="2018-08" db="EMBL/GenBank/DDBJ databases">
        <title>Murine metabolic-syndrome-specific gut microbial biobank.</title>
        <authorList>
            <person name="Liu C."/>
        </authorList>
    </citation>
    <scope>NUCLEOTIDE SEQUENCE [LARGE SCALE GENOMIC DNA]</scope>
    <source>
        <strain evidence="1 2">583</strain>
    </source>
</reference>
<dbReference type="AlphaFoldDB" id="A0A845R1P5"/>
<dbReference type="RefSeq" id="WP_160198116.1">
    <property type="nucleotide sequence ID" value="NZ_QXXA01000013.1"/>
</dbReference>
<name>A0A845R1P5_9CLOT</name>
<evidence type="ECO:0000313" key="1">
    <source>
        <dbReference type="EMBL" id="NBI07646.1"/>
    </source>
</evidence>